<keyword evidence="2" id="KW-1185">Reference proteome</keyword>
<dbReference type="KEGG" id="sacd:HS1genome_1511"/>
<sequence>MDSFGYVEPEAAKELVKRGFKVVGIDSPSVEMPRFREPETHRTLLSNGVLIIENLADSLSQLVGKTFKLYCLPIKVREGDGAPARVVAVLD</sequence>
<dbReference type="GO" id="GO:0019441">
    <property type="term" value="P:L-tryptophan catabolic process to kynurenine"/>
    <property type="evidence" value="ECO:0007669"/>
    <property type="project" value="InterPro"/>
</dbReference>
<dbReference type="Proteomes" id="UP000276741">
    <property type="component" value="Chromosome"/>
</dbReference>
<gene>
    <name evidence="1" type="ORF">HS1genome_1511</name>
</gene>
<evidence type="ECO:0000313" key="2">
    <source>
        <dbReference type="Proteomes" id="UP000276741"/>
    </source>
</evidence>
<evidence type="ECO:0000313" key="1">
    <source>
        <dbReference type="EMBL" id="BBD73122.1"/>
    </source>
</evidence>
<dbReference type="PANTHER" id="PTHR31118">
    <property type="entry name" value="CYCLASE-LIKE PROTEIN 2"/>
    <property type="match status" value="1"/>
</dbReference>
<reference evidence="2" key="1">
    <citation type="submission" date="2018-04" db="EMBL/GenBank/DDBJ databases">
        <title>Complete genome sequence of Sulfodiicoccus acidiphilus strain HS-1.</title>
        <authorList>
            <person name="Sakai H.D."/>
            <person name="Kurosawa N."/>
        </authorList>
    </citation>
    <scope>NUCLEOTIDE SEQUENCE [LARGE SCALE GENOMIC DNA]</scope>
    <source>
        <strain evidence="2">HS-1</strain>
    </source>
</reference>
<dbReference type="Gene3D" id="3.50.30.50">
    <property type="entry name" value="Putative cyclase"/>
    <property type="match status" value="1"/>
</dbReference>
<organism evidence="1 2">
    <name type="scientific">Sulfodiicoccus acidiphilus</name>
    <dbReference type="NCBI Taxonomy" id="1670455"/>
    <lineage>
        <taxon>Archaea</taxon>
        <taxon>Thermoproteota</taxon>
        <taxon>Thermoprotei</taxon>
        <taxon>Sulfolobales</taxon>
        <taxon>Sulfolobaceae</taxon>
        <taxon>Sulfodiicoccus</taxon>
    </lineage>
</organism>
<evidence type="ECO:0008006" key="3">
    <source>
        <dbReference type="Google" id="ProtNLM"/>
    </source>
</evidence>
<dbReference type="InterPro" id="IPR007325">
    <property type="entry name" value="KFase/CYL"/>
</dbReference>
<dbReference type="SUPFAM" id="SSF102198">
    <property type="entry name" value="Putative cyclase"/>
    <property type="match status" value="1"/>
</dbReference>
<name>A0A348B4M0_9CREN</name>
<dbReference type="PANTHER" id="PTHR31118:SF12">
    <property type="entry name" value="CYCLASE-LIKE PROTEIN 2"/>
    <property type="match status" value="1"/>
</dbReference>
<protein>
    <recommendedName>
        <fullName evidence="3">Cyclase</fullName>
    </recommendedName>
</protein>
<accession>A0A348B4M0</accession>
<dbReference type="GO" id="GO:0004061">
    <property type="term" value="F:arylformamidase activity"/>
    <property type="evidence" value="ECO:0007669"/>
    <property type="project" value="InterPro"/>
</dbReference>
<dbReference type="AlphaFoldDB" id="A0A348B4M0"/>
<proteinExistence type="predicted"/>
<dbReference type="InterPro" id="IPR037175">
    <property type="entry name" value="KFase_sf"/>
</dbReference>
<dbReference type="EMBL" id="AP018553">
    <property type="protein sequence ID" value="BBD73122.1"/>
    <property type="molecule type" value="Genomic_DNA"/>
</dbReference>